<proteinExistence type="predicted"/>
<evidence type="ECO:0000313" key="2">
    <source>
        <dbReference type="EMBL" id="CAD9494556.1"/>
    </source>
</evidence>
<gene>
    <name evidence="2" type="ORF">CBRE1094_LOCUS27818</name>
</gene>
<protein>
    <submittedName>
        <fullName evidence="2">Uncharacterized protein</fullName>
    </submittedName>
</protein>
<accession>A0A7S2HMV1</accession>
<sequence>MNDMWTAPKYTLTSYETYLDERIGCDVELHDNTSAEDASSQLEAKYLVHLRQILLEEQSAPVTVSSPLQVTETVQSERCGTSKRQHDQQDMEQDILLPELSAWARAAAEQELHSPAAKRRKQRNAFWASAVVDVKGLIELSLG</sequence>
<name>A0A7S2HMV1_9EUKA</name>
<dbReference type="EMBL" id="HBGU01051041">
    <property type="protein sequence ID" value="CAD9494556.1"/>
    <property type="molecule type" value="Transcribed_RNA"/>
</dbReference>
<organism evidence="2">
    <name type="scientific">Haptolina brevifila</name>
    <dbReference type="NCBI Taxonomy" id="156173"/>
    <lineage>
        <taxon>Eukaryota</taxon>
        <taxon>Haptista</taxon>
        <taxon>Haptophyta</taxon>
        <taxon>Prymnesiophyceae</taxon>
        <taxon>Prymnesiales</taxon>
        <taxon>Prymnesiaceae</taxon>
        <taxon>Haptolina</taxon>
    </lineage>
</organism>
<evidence type="ECO:0000256" key="1">
    <source>
        <dbReference type="SAM" id="MobiDB-lite"/>
    </source>
</evidence>
<feature type="compositionally biased region" description="Polar residues" evidence="1">
    <location>
        <begin position="65"/>
        <end position="79"/>
    </location>
</feature>
<feature type="region of interest" description="Disordered" evidence="1">
    <location>
        <begin position="65"/>
        <end position="91"/>
    </location>
</feature>
<dbReference type="AlphaFoldDB" id="A0A7S2HMV1"/>
<reference evidence="2" key="1">
    <citation type="submission" date="2021-01" db="EMBL/GenBank/DDBJ databases">
        <authorList>
            <person name="Corre E."/>
            <person name="Pelletier E."/>
            <person name="Niang G."/>
            <person name="Scheremetjew M."/>
            <person name="Finn R."/>
            <person name="Kale V."/>
            <person name="Holt S."/>
            <person name="Cochrane G."/>
            <person name="Meng A."/>
            <person name="Brown T."/>
            <person name="Cohen L."/>
        </authorList>
    </citation>
    <scope>NUCLEOTIDE SEQUENCE</scope>
    <source>
        <strain evidence="2">UTEX LB 985</strain>
    </source>
</reference>